<dbReference type="EMBL" id="LPUR01000001">
    <property type="protein sequence ID" value="KXH84994.1"/>
    <property type="molecule type" value="Genomic_DNA"/>
</dbReference>
<evidence type="ECO:0000313" key="3">
    <source>
        <dbReference type="Proteomes" id="UP000070513"/>
    </source>
</evidence>
<reference evidence="3" key="1">
    <citation type="submission" date="2015-12" db="EMBL/GenBank/DDBJ databases">
        <title>Genome sequence of a biocontrol rhizobacterium Chryseobacterium kwangjuense strain KJ1R5 isolated from pepper (Capsicum annuum L.).</title>
        <authorList>
            <person name="Jeong J.-J."/>
            <person name="Park H."/>
            <person name="Mannaa M."/>
            <person name="Sang M.K."/>
            <person name="Choi I.-G."/>
            <person name="Kim K.D."/>
        </authorList>
    </citation>
    <scope>NUCLEOTIDE SEQUENCE [LARGE SCALE GENOMIC DNA]</scope>
    <source>
        <strain evidence="3">KJ1R5</strain>
    </source>
</reference>
<gene>
    <name evidence="2" type="ORF">AU378_04355</name>
</gene>
<feature type="transmembrane region" description="Helical" evidence="1">
    <location>
        <begin position="88"/>
        <end position="106"/>
    </location>
</feature>
<sequence length="108" mass="11580">MGQGLTKSKADTVSLSRYQYTQKVTNNGSDCICSITNTSQANLAMIVLTGAPDTDTIRLDNTETFNGIHSLKPGQQVVAVGNFAGRKITALNLSLMNVIIIVMLFCPD</sequence>
<evidence type="ECO:0000313" key="2">
    <source>
        <dbReference type="EMBL" id="KXH84994.1"/>
    </source>
</evidence>
<organism evidence="2 3">
    <name type="scientific">Chryseobacterium kwangjuense</name>
    <dbReference type="NCBI Taxonomy" id="267125"/>
    <lineage>
        <taxon>Bacteria</taxon>
        <taxon>Pseudomonadati</taxon>
        <taxon>Bacteroidota</taxon>
        <taxon>Flavobacteriia</taxon>
        <taxon>Flavobacteriales</taxon>
        <taxon>Weeksellaceae</taxon>
        <taxon>Chryseobacterium group</taxon>
        <taxon>Chryseobacterium</taxon>
    </lineage>
</organism>
<name>A0A135WJA0_9FLAO</name>
<dbReference type="Proteomes" id="UP000070513">
    <property type="component" value="Unassembled WGS sequence"/>
</dbReference>
<protein>
    <submittedName>
        <fullName evidence="2">Uncharacterized protein</fullName>
    </submittedName>
</protein>
<reference evidence="2 3" key="2">
    <citation type="journal article" date="2016" name="Genome Announc.">
        <title>Draft Genome Sequence of a Biocontrol Rhizobacterium, Chryseobacterium kwangjuense Strain KJ1R5, Isolated from Pepper (Capsicum annuum).</title>
        <authorList>
            <person name="Jeong J.J."/>
            <person name="Park H."/>
            <person name="Park B.H."/>
            <person name="Mannaa M."/>
            <person name="Sang M.K."/>
            <person name="Choi I.G."/>
            <person name="Kim K.D."/>
        </authorList>
    </citation>
    <scope>NUCLEOTIDE SEQUENCE [LARGE SCALE GENOMIC DNA]</scope>
    <source>
        <strain evidence="2 3">KJ1R5</strain>
    </source>
</reference>
<accession>A0A135WJA0</accession>
<proteinExistence type="predicted"/>
<dbReference type="AlphaFoldDB" id="A0A135WJA0"/>
<keyword evidence="1" id="KW-1133">Transmembrane helix</keyword>
<keyword evidence="1" id="KW-0472">Membrane</keyword>
<keyword evidence="1" id="KW-0812">Transmembrane</keyword>
<comment type="caution">
    <text evidence="2">The sequence shown here is derived from an EMBL/GenBank/DDBJ whole genome shotgun (WGS) entry which is preliminary data.</text>
</comment>
<evidence type="ECO:0000256" key="1">
    <source>
        <dbReference type="SAM" id="Phobius"/>
    </source>
</evidence>